<reference evidence="2 3" key="1">
    <citation type="submission" date="2012-02" db="EMBL/GenBank/DDBJ databases">
        <title>Shotgun genome sequence of Phaeospirillum photometricum DSM 122.</title>
        <authorList>
            <person name="Duquesne K."/>
            <person name="Sturgis J."/>
        </authorList>
    </citation>
    <scope>NUCLEOTIDE SEQUENCE [LARGE SCALE GENOMIC DNA]</scope>
    <source>
        <strain evidence="3">DSM122</strain>
    </source>
</reference>
<protein>
    <submittedName>
        <fullName evidence="2">Lipoprotein, putative</fullName>
    </submittedName>
</protein>
<dbReference type="STRING" id="1150469.RSPPHO_02728"/>
<evidence type="ECO:0000313" key="2">
    <source>
        <dbReference type="EMBL" id="CCG09354.1"/>
    </source>
</evidence>
<dbReference type="RefSeq" id="WP_014415984.1">
    <property type="nucleotide sequence ID" value="NC_017059.1"/>
</dbReference>
<dbReference type="HOGENOM" id="CLU_048269_0_0_5"/>
<dbReference type="PATRIC" id="fig|1150469.3.peg.3095"/>
<organism evidence="2 3">
    <name type="scientific">Pararhodospirillum photometricum DSM 122</name>
    <dbReference type="NCBI Taxonomy" id="1150469"/>
    <lineage>
        <taxon>Bacteria</taxon>
        <taxon>Pseudomonadati</taxon>
        <taxon>Pseudomonadota</taxon>
        <taxon>Alphaproteobacteria</taxon>
        <taxon>Rhodospirillales</taxon>
        <taxon>Rhodospirillaceae</taxon>
        <taxon>Pararhodospirillum</taxon>
    </lineage>
</organism>
<sequence>MAWTAVRHRPSSLPLTPWRVNGAEVSFADYVTRTHAALDAARRGWEPDDVVRAQHVEAVAPREWPLAEACQGKARAGVLLIHGLSDTPYSLRDLGDVLAGRDSLCLRVRSILLPGHGGVPGDLLTATAEDWRQAVRYGVASFAGDVDTVHLVGFSLGGALALDLVLKGAPTTPAVGSLVLLAPAVGADNRFPVHKIPFGFDLFKGILALASGFTPKGEWLRLNEDLDFARHESFPLVALQELMTVMGGLSQAPRPLTQPVFMAFAAEDQAVDSQASLDFFRAYAPHPKSRLLLSAAPATLAAAPERYADLPREDPRITCLQGVGPDAQPPSREASCTALPSALALACPYGSGPDGCLVSSGHLAPPIAPTNPHYGAGGDYRNCLGYLSAHDPQRFCACVPDPQRRASALCQDQALLPGTLRQGEPVEADLKAEGSVMARLGYNPHFNTLAEAVVAFFE</sequence>
<dbReference type="EMBL" id="HE663493">
    <property type="protein sequence ID" value="CCG09354.1"/>
    <property type="molecule type" value="Genomic_DNA"/>
</dbReference>
<evidence type="ECO:0000313" key="3">
    <source>
        <dbReference type="Proteomes" id="UP000033220"/>
    </source>
</evidence>
<dbReference type="InterPro" id="IPR000073">
    <property type="entry name" value="AB_hydrolase_1"/>
</dbReference>
<dbReference type="InterPro" id="IPR029058">
    <property type="entry name" value="AB_hydrolase_fold"/>
</dbReference>
<dbReference type="Proteomes" id="UP000033220">
    <property type="component" value="Chromosome DSM 122"/>
</dbReference>
<keyword evidence="2" id="KW-0449">Lipoprotein</keyword>
<feature type="domain" description="AB hydrolase-1" evidence="1">
    <location>
        <begin position="78"/>
        <end position="278"/>
    </location>
</feature>
<name>H6SNM3_PARPM</name>
<dbReference type="AlphaFoldDB" id="H6SNM3"/>
<accession>H6SNM3</accession>
<dbReference type="SUPFAM" id="SSF53474">
    <property type="entry name" value="alpha/beta-Hydrolases"/>
    <property type="match status" value="1"/>
</dbReference>
<dbReference type="OrthoDB" id="8476759at2"/>
<dbReference type="Gene3D" id="3.40.50.1820">
    <property type="entry name" value="alpha/beta hydrolase"/>
    <property type="match status" value="1"/>
</dbReference>
<evidence type="ECO:0000259" key="1">
    <source>
        <dbReference type="Pfam" id="PF12697"/>
    </source>
</evidence>
<dbReference type="KEGG" id="rpm:RSPPHO_02728"/>
<dbReference type="Pfam" id="PF12697">
    <property type="entry name" value="Abhydrolase_6"/>
    <property type="match status" value="1"/>
</dbReference>
<dbReference type="eggNOG" id="COG1647">
    <property type="taxonomic scope" value="Bacteria"/>
</dbReference>
<proteinExistence type="predicted"/>
<gene>
    <name evidence="2" type="ORF">RSPPHO_02728</name>
</gene>
<keyword evidence="3" id="KW-1185">Reference proteome</keyword>